<dbReference type="Proteomes" id="UP000005974">
    <property type="component" value="Unassembled WGS sequence"/>
</dbReference>
<dbReference type="EMBL" id="AGXJ01000063">
    <property type="protein sequence ID" value="EIY30906.1"/>
    <property type="molecule type" value="Genomic_DNA"/>
</dbReference>
<reference evidence="1 2" key="1">
    <citation type="submission" date="2012-02" db="EMBL/GenBank/DDBJ databases">
        <title>The Genome Sequence of Bacteroides dorei CL02T12C06.</title>
        <authorList>
            <consortium name="The Broad Institute Genome Sequencing Platform"/>
            <person name="Earl A."/>
            <person name="Ward D."/>
            <person name="Feldgarden M."/>
            <person name="Gevers D."/>
            <person name="Zitomersky N.L."/>
            <person name="Coyne M.J."/>
            <person name="Comstock L.E."/>
            <person name="Young S.K."/>
            <person name="Zeng Q."/>
            <person name="Gargeya S."/>
            <person name="Fitzgerald M."/>
            <person name="Haas B."/>
            <person name="Abouelleil A."/>
            <person name="Alvarado L."/>
            <person name="Arachchi H.M."/>
            <person name="Berlin A."/>
            <person name="Chapman S.B."/>
            <person name="Gearin G."/>
            <person name="Goldberg J."/>
            <person name="Griggs A."/>
            <person name="Gujja S."/>
            <person name="Hansen M."/>
            <person name="Heiman D."/>
            <person name="Howarth C."/>
            <person name="Larimer J."/>
            <person name="Lui A."/>
            <person name="MacDonald P.J.P."/>
            <person name="McCowen C."/>
            <person name="Montmayeur A."/>
            <person name="Murphy C."/>
            <person name="Neiman D."/>
            <person name="Pearson M."/>
            <person name="Priest M."/>
            <person name="Roberts A."/>
            <person name="Saif S."/>
            <person name="Shea T."/>
            <person name="Sisk P."/>
            <person name="Stolte C."/>
            <person name="Sykes S."/>
            <person name="Wortman J."/>
            <person name="Nusbaum C."/>
            <person name="Birren B."/>
        </authorList>
    </citation>
    <scope>NUCLEOTIDE SEQUENCE [LARGE SCALE GENOMIC DNA]</scope>
    <source>
        <strain evidence="1 2">CL02T12C06</strain>
    </source>
</reference>
<sequence length="55" mass="6136">MAKPTLMVCCYSFFRWTVQSTGAVRTVHCSGLYGAMPATIVCNRKNGLNHKEERA</sequence>
<dbReference type="AlphaFoldDB" id="I9QMU2"/>
<keyword evidence="2" id="KW-1185">Reference proteome</keyword>
<protein>
    <submittedName>
        <fullName evidence="1">Uncharacterized protein</fullName>
    </submittedName>
</protein>
<organism evidence="1 2">
    <name type="scientific">Phocaeicola dorei CL02T12C06</name>
    <dbReference type="NCBI Taxonomy" id="997876"/>
    <lineage>
        <taxon>Bacteria</taxon>
        <taxon>Pseudomonadati</taxon>
        <taxon>Bacteroidota</taxon>
        <taxon>Bacteroidia</taxon>
        <taxon>Bacteroidales</taxon>
        <taxon>Bacteroidaceae</taxon>
        <taxon>Phocaeicola</taxon>
    </lineage>
</organism>
<dbReference type="HOGENOM" id="CLU_3022261_0_0_10"/>
<accession>I9QMU2</accession>
<evidence type="ECO:0000313" key="2">
    <source>
        <dbReference type="Proteomes" id="UP000005974"/>
    </source>
</evidence>
<gene>
    <name evidence="1" type="ORF">HMPREF1064_03324</name>
</gene>
<proteinExistence type="predicted"/>
<comment type="caution">
    <text evidence="1">The sequence shown here is derived from an EMBL/GenBank/DDBJ whole genome shotgun (WGS) entry which is preliminary data.</text>
</comment>
<evidence type="ECO:0000313" key="1">
    <source>
        <dbReference type="EMBL" id="EIY30906.1"/>
    </source>
</evidence>
<name>I9QMU2_9BACT</name>